<feature type="transmembrane region" description="Helical" evidence="1">
    <location>
        <begin position="245"/>
        <end position="265"/>
    </location>
</feature>
<feature type="signal peptide" evidence="2">
    <location>
        <begin position="1"/>
        <end position="32"/>
    </location>
</feature>
<evidence type="ECO:0000256" key="1">
    <source>
        <dbReference type="SAM" id="Phobius"/>
    </source>
</evidence>
<sequence length="274" mass="27849">MKQGLSIHSWCAAVVILICLGVFCLCPAGAYAAPLAAGTYTVSANIWVDRSDSGLPLNVHLTSNAFPPMDPSQSNAIAYVDEENHTWVRLPITIQPNIMTLRSVEGLDLVGEEAAGTTGADDASGAADEDAADNGISSLTIDLGILTSDDAVMRSCTVQVTAGSMALSLAGNALDNTPDHTWPATLEMDFTGTAASGGGEVPQVVKDMALGASPTSSSAAALAALDAAEDAGATSHAVSPSRMPIVIGIAGATLVALVAVIVLVVRVHRRSRAA</sequence>
<dbReference type="HOGENOM" id="CLU_1014590_0_0_11"/>
<name>C7MMA7_CRYCD</name>
<keyword evidence="1" id="KW-0472">Membrane</keyword>
<dbReference type="STRING" id="469378.Ccur_03200"/>
<dbReference type="AlphaFoldDB" id="C7MMA7"/>
<organism evidence="3 4">
    <name type="scientific">Cryptobacterium curtum (strain ATCC 700683 / DSM 15641 / CCUG 43107 / 12-3)</name>
    <dbReference type="NCBI Taxonomy" id="469378"/>
    <lineage>
        <taxon>Bacteria</taxon>
        <taxon>Bacillati</taxon>
        <taxon>Actinomycetota</taxon>
        <taxon>Coriobacteriia</taxon>
        <taxon>Eggerthellales</taxon>
        <taxon>Eggerthellaceae</taxon>
        <taxon>Cryptobacterium</taxon>
    </lineage>
</organism>
<proteinExistence type="predicted"/>
<accession>C7MMA7</accession>
<keyword evidence="2" id="KW-0732">Signal</keyword>
<feature type="chain" id="PRO_5002980383" evidence="2">
    <location>
        <begin position="33"/>
        <end position="274"/>
    </location>
</feature>
<dbReference type="RefSeq" id="WP_012802735.1">
    <property type="nucleotide sequence ID" value="NC_013170.1"/>
</dbReference>
<evidence type="ECO:0000256" key="2">
    <source>
        <dbReference type="SAM" id="SignalP"/>
    </source>
</evidence>
<gene>
    <name evidence="3" type="ordered locus">Ccur_03200</name>
</gene>
<evidence type="ECO:0000313" key="4">
    <source>
        <dbReference type="Proteomes" id="UP000000954"/>
    </source>
</evidence>
<keyword evidence="1" id="KW-0812">Transmembrane</keyword>
<keyword evidence="4" id="KW-1185">Reference proteome</keyword>
<evidence type="ECO:0000313" key="3">
    <source>
        <dbReference type="EMBL" id="ACU94047.1"/>
    </source>
</evidence>
<dbReference type="OrthoDB" id="3034465at2"/>
<dbReference type="EMBL" id="CP001682">
    <property type="protein sequence ID" value="ACU94047.1"/>
    <property type="molecule type" value="Genomic_DNA"/>
</dbReference>
<dbReference type="Proteomes" id="UP000000954">
    <property type="component" value="Chromosome"/>
</dbReference>
<protein>
    <submittedName>
        <fullName evidence="3">Uncharacterized protein</fullName>
    </submittedName>
</protein>
<reference evidence="3 4" key="1">
    <citation type="journal article" date="2009" name="Stand. Genomic Sci.">
        <title>Complete genome sequence of Cryptobacterium curtum type strain (12-3).</title>
        <authorList>
            <person name="Mavrommatis K."/>
            <person name="Pukall R."/>
            <person name="Rohde C."/>
            <person name="Chen F."/>
            <person name="Sims D."/>
            <person name="Brettin T."/>
            <person name="Kuske C."/>
            <person name="Detter J.C."/>
            <person name="Han C."/>
            <person name="Lapidus A."/>
            <person name="Copeland A."/>
            <person name="Glavina Del Rio T."/>
            <person name="Nolan M."/>
            <person name="Lucas S."/>
            <person name="Tice H."/>
            <person name="Cheng J.F."/>
            <person name="Bruce D."/>
            <person name="Goodwin L."/>
            <person name="Pitluck S."/>
            <person name="Ovchinnikova G."/>
            <person name="Pati A."/>
            <person name="Ivanova N."/>
            <person name="Chen A."/>
            <person name="Palaniappan K."/>
            <person name="Chain P."/>
            <person name="D'haeseleer P."/>
            <person name="Goker M."/>
            <person name="Bristow J."/>
            <person name="Eisen J.A."/>
            <person name="Markowitz V."/>
            <person name="Hugenholtz P."/>
            <person name="Rohde M."/>
            <person name="Klenk H.P."/>
            <person name="Kyrpides N.C."/>
        </authorList>
    </citation>
    <scope>NUCLEOTIDE SEQUENCE [LARGE SCALE GENOMIC DNA]</scope>
    <source>
        <strain evidence="4">ATCC 700683 / DSM 15641 / 12-3</strain>
    </source>
</reference>
<keyword evidence="1" id="KW-1133">Transmembrane helix</keyword>
<dbReference type="KEGG" id="ccu:Ccur_03200"/>